<name>A0A9E7K9Q2_9LILI</name>
<dbReference type="Proteomes" id="UP001055439">
    <property type="component" value="Chromosome 6"/>
</dbReference>
<proteinExistence type="predicted"/>
<reference evidence="1" key="1">
    <citation type="submission" date="2022-05" db="EMBL/GenBank/DDBJ databases">
        <title>The Musa troglodytarum L. genome provides insights into the mechanism of non-climacteric behaviour and enrichment of carotenoids.</title>
        <authorList>
            <person name="Wang J."/>
        </authorList>
    </citation>
    <scope>NUCLEOTIDE SEQUENCE</scope>
    <source>
        <tissue evidence="1">Leaf</tissue>
    </source>
</reference>
<protein>
    <submittedName>
        <fullName evidence="1">Uncharacterized protein</fullName>
    </submittedName>
</protein>
<dbReference type="EMBL" id="CP097508">
    <property type="protein sequence ID" value="URE09576.1"/>
    <property type="molecule type" value="Genomic_DNA"/>
</dbReference>
<accession>A0A9E7K9Q2</accession>
<organism evidence="1 2">
    <name type="scientific">Musa troglodytarum</name>
    <name type="common">fe'i banana</name>
    <dbReference type="NCBI Taxonomy" id="320322"/>
    <lineage>
        <taxon>Eukaryota</taxon>
        <taxon>Viridiplantae</taxon>
        <taxon>Streptophyta</taxon>
        <taxon>Embryophyta</taxon>
        <taxon>Tracheophyta</taxon>
        <taxon>Spermatophyta</taxon>
        <taxon>Magnoliopsida</taxon>
        <taxon>Liliopsida</taxon>
        <taxon>Zingiberales</taxon>
        <taxon>Musaceae</taxon>
        <taxon>Musa</taxon>
    </lineage>
</organism>
<gene>
    <name evidence="1" type="ORF">MUK42_34945</name>
</gene>
<evidence type="ECO:0000313" key="1">
    <source>
        <dbReference type="EMBL" id="URE09576.1"/>
    </source>
</evidence>
<evidence type="ECO:0000313" key="2">
    <source>
        <dbReference type="Proteomes" id="UP001055439"/>
    </source>
</evidence>
<dbReference type="AlphaFoldDB" id="A0A9E7K9Q2"/>
<keyword evidence="2" id="KW-1185">Reference proteome</keyword>
<sequence length="54" mass="5976">MAAFTATTPSSVSLLFLRHAMSGPQTRVFWTPTSPDPPDMVSMSLYSLASRNWE</sequence>